<feature type="compositionally biased region" description="Low complexity" evidence="1">
    <location>
        <begin position="19"/>
        <end position="30"/>
    </location>
</feature>
<reference evidence="2" key="2">
    <citation type="journal article" date="2015" name="Fish Shellfish Immunol.">
        <title>Early steps in the European eel (Anguilla anguilla)-Vibrio vulnificus interaction in the gills: Role of the RtxA13 toxin.</title>
        <authorList>
            <person name="Callol A."/>
            <person name="Pajuelo D."/>
            <person name="Ebbesson L."/>
            <person name="Teles M."/>
            <person name="MacKenzie S."/>
            <person name="Amaro C."/>
        </authorList>
    </citation>
    <scope>NUCLEOTIDE SEQUENCE</scope>
</reference>
<organism evidence="2">
    <name type="scientific">Anguilla anguilla</name>
    <name type="common">European freshwater eel</name>
    <name type="synonym">Muraena anguilla</name>
    <dbReference type="NCBI Taxonomy" id="7936"/>
    <lineage>
        <taxon>Eukaryota</taxon>
        <taxon>Metazoa</taxon>
        <taxon>Chordata</taxon>
        <taxon>Craniata</taxon>
        <taxon>Vertebrata</taxon>
        <taxon>Euteleostomi</taxon>
        <taxon>Actinopterygii</taxon>
        <taxon>Neopterygii</taxon>
        <taxon>Teleostei</taxon>
        <taxon>Anguilliformes</taxon>
        <taxon>Anguillidae</taxon>
        <taxon>Anguilla</taxon>
    </lineage>
</organism>
<feature type="region of interest" description="Disordered" evidence="1">
    <location>
        <begin position="1"/>
        <end position="61"/>
    </location>
</feature>
<evidence type="ECO:0000313" key="2">
    <source>
        <dbReference type="EMBL" id="JAH27826.1"/>
    </source>
</evidence>
<feature type="compositionally biased region" description="Polar residues" evidence="1">
    <location>
        <begin position="34"/>
        <end position="47"/>
    </location>
</feature>
<dbReference type="EMBL" id="GBXM01080751">
    <property type="protein sequence ID" value="JAH27826.1"/>
    <property type="molecule type" value="Transcribed_RNA"/>
</dbReference>
<dbReference type="AlphaFoldDB" id="A0A0E9RFC6"/>
<sequence>MLQILETHPEARRRGNNDTSAVSETSAAAAFRSQRGSQNSRKLTANCETPRKVPLPSPGTRAGMSEMRNVFFYIYYV</sequence>
<feature type="compositionally biased region" description="Basic and acidic residues" evidence="1">
    <location>
        <begin position="7"/>
        <end position="16"/>
    </location>
</feature>
<evidence type="ECO:0000256" key="1">
    <source>
        <dbReference type="SAM" id="MobiDB-lite"/>
    </source>
</evidence>
<name>A0A0E9RFC6_ANGAN</name>
<accession>A0A0E9RFC6</accession>
<proteinExistence type="predicted"/>
<protein>
    <submittedName>
        <fullName evidence="2">Uncharacterized protein</fullName>
    </submittedName>
</protein>
<reference evidence="2" key="1">
    <citation type="submission" date="2014-11" db="EMBL/GenBank/DDBJ databases">
        <authorList>
            <person name="Amaro Gonzalez C."/>
        </authorList>
    </citation>
    <scope>NUCLEOTIDE SEQUENCE</scope>
</reference>